<dbReference type="PANTHER" id="PTHR43531:SF11">
    <property type="entry name" value="METHYL-ACCEPTING CHEMOTAXIS PROTEIN 3"/>
    <property type="match status" value="1"/>
</dbReference>
<dbReference type="Pfam" id="PF02743">
    <property type="entry name" value="dCache_1"/>
    <property type="match status" value="1"/>
</dbReference>
<dbReference type="CDD" id="cd11386">
    <property type="entry name" value="MCP_signal"/>
    <property type="match status" value="1"/>
</dbReference>
<feature type="transmembrane region" description="Helical" evidence="9">
    <location>
        <begin position="282"/>
        <end position="306"/>
    </location>
</feature>
<dbReference type="GO" id="GO:0005886">
    <property type="term" value="C:plasma membrane"/>
    <property type="evidence" value="ECO:0007669"/>
    <property type="project" value="UniProtKB-SubCell"/>
</dbReference>
<evidence type="ECO:0000256" key="9">
    <source>
        <dbReference type="SAM" id="Phobius"/>
    </source>
</evidence>
<keyword evidence="8" id="KW-0807">Transducer</keyword>
<evidence type="ECO:0000256" key="8">
    <source>
        <dbReference type="PROSITE-ProRule" id="PRU00284"/>
    </source>
</evidence>
<dbReference type="Pfam" id="PF00015">
    <property type="entry name" value="MCPsignal"/>
    <property type="match status" value="1"/>
</dbReference>
<dbReference type="Gene3D" id="3.30.450.20">
    <property type="entry name" value="PAS domain"/>
    <property type="match status" value="1"/>
</dbReference>
<evidence type="ECO:0000313" key="12">
    <source>
        <dbReference type="EMBL" id="SHH58371.1"/>
    </source>
</evidence>
<proteinExistence type="inferred from homology"/>
<dbReference type="InterPro" id="IPR003660">
    <property type="entry name" value="HAMP_dom"/>
</dbReference>
<feature type="domain" description="HAMP" evidence="11">
    <location>
        <begin position="308"/>
        <end position="360"/>
    </location>
</feature>
<evidence type="ECO:0000256" key="3">
    <source>
        <dbReference type="ARBA" id="ARBA00022500"/>
    </source>
</evidence>
<evidence type="ECO:0000256" key="5">
    <source>
        <dbReference type="ARBA" id="ARBA00022989"/>
    </source>
</evidence>
<dbReference type="InterPro" id="IPR051310">
    <property type="entry name" value="MCP_chemotaxis"/>
</dbReference>
<dbReference type="Proteomes" id="UP000183995">
    <property type="component" value="Unassembled WGS sequence"/>
</dbReference>
<dbReference type="STRING" id="1123282.SAMN02745823_00371"/>
<dbReference type="InterPro" id="IPR033479">
    <property type="entry name" value="dCache_1"/>
</dbReference>
<name>A0A1M5U649_9FIRM</name>
<evidence type="ECO:0000256" key="2">
    <source>
        <dbReference type="ARBA" id="ARBA00022475"/>
    </source>
</evidence>
<dbReference type="PROSITE" id="PS50885">
    <property type="entry name" value="HAMP"/>
    <property type="match status" value="1"/>
</dbReference>
<evidence type="ECO:0000256" key="7">
    <source>
        <dbReference type="ARBA" id="ARBA00029447"/>
    </source>
</evidence>
<dbReference type="AlphaFoldDB" id="A0A1M5U649"/>
<keyword evidence="3" id="KW-0145">Chemotaxis</keyword>
<evidence type="ECO:0000256" key="6">
    <source>
        <dbReference type="ARBA" id="ARBA00023136"/>
    </source>
</evidence>
<accession>A0A1M5U649</accession>
<keyword evidence="13" id="KW-1185">Reference proteome</keyword>
<dbReference type="RefSeq" id="WP_073075929.1">
    <property type="nucleotide sequence ID" value="NZ_FQXV01000001.1"/>
</dbReference>
<keyword evidence="2" id="KW-1003">Cell membrane</keyword>
<dbReference type="InterPro" id="IPR004089">
    <property type="entry name" value="MCPsignal_dom"/>
</dbReference>
<dbReference type="EMBL" id="FQXV01000001">
    <property type="protein sequence ID" value="SHH58371.1"/>
    <property type="molecule type" value="Genomic_DNA"/>
</dbReference>
<dbReference type="CDD" id="cd12912">
    <property type="entry name" value="PDC2_MCP_like"/>
    <property type="match status" value="1"/>
</dbReference>
<evidence type="ECO:0000313" key="13">
    <source>
        <dbReference type="Proteomes" id="UP000183995"/>
    </source>
</evidence>
<protein>
    <submittedName>
        <fullName evidence="12">Methyl-accepting chemotaxis sensory transducer with Cache sensor</fullName>
    </submittedName>
</protein>
<dbReference type="PRINTS" id="PR00260">
    <property type="entry name" value="CHEMTRNSDUCR"/>
</dbReference>
<evidence type="ECO:0000259" key="11">
    <source>
        <dbReference type="PROSITE" id="PS50885"/>
    </source>
</evidence>
<dbReference type="GO" id="GO:0007165">
    <property type="term" value="P:signal transduction"/>
    <property type="evidence" value="ECO:0007669"/>
    <property type="project" value="UniProtKB-KW"/>
</dbReference>
<dbReference type="PANTHER" id="PTHR43531">
    <property type="entry name" value="PROTEIN ICFG"/>
    <property type="match status" value="1"/>
</dbReference>
<feature type="transmembrane region" description="Helical" evidence="9">
    <location>
        <begin position="12"/>
        <end position="33"/>
    </location>
</feature>
<dbReference type="Pfam" id="PF00672">
    <property type="entry name" value="HAMP"/>
    <property type="match status" value="1"/>
</dbReference>
<dbReference type="CDD" id="cd12914">
    <property type="entry name" value="PDC1_DGC_like"/>
    <property type="match status" value="1"/>
</dbReference>
<comment type="subcellular location">
    <subcellularLocation>
        <location evidence="1">Cell membrane</location>
        <topology evidence="1">Multi-pass membrane protein</topology>
    </subcellularLocation>
</comment>
<sequence>MQTKSRKLSAKISAAMILLMIAGLCVVGFVSYLSASNAMTDLIENDLNNSAHSAATLMSTKITSMKTEAELIAAGSDMKSMSWAKQKPLVEALIKQMGYMSMAVADKTGNANFGNGTQADISERDYFKAAINGTTTVTDPILSKVDNKMVSVTAAPIKDAGDRIVGVLMIAHDASAITDMSNDIKVGNTGYSFIVNSAGVTIAHPDADKVVNADNIIEDAKQDAGLQQLADVVQTMISGASGYGTYTYDGAGKVIAYAPIPDTQWSIGLTAPKAEFFSGISALLYLTAGITVLFIAISVTATILVIKRIVVRPIKKLVDVSDRLALGDVDVNIEITSHDEIGALSTSFQQMIDTIRTQVRGVEEVAAGDLTVQIPVRSEHDILGIKLGELIEKNNEVLTNISTATDQVATGARAVSESSMTLSQGATEQASSLEQLTASIEDIASITHMNADNAGNANTLAERAKTTADVGKKQMQDMLYAMDGINASSGSISKIIKVIDDIAFQTNILALNAAVEAARAGQHGKGFAVVAEEVRSLAARSANAAKETTEMIESSIRKVEEGTKIANETAVSLNRIVDDIDKAAQLVGNIAASSVEQSTGISQINQALNQVNAVVQANTATSEESAAASEELSSQADFLRDQVKRFRLKGSFQGIRLEDAPIQLADKKGAALPARAVRYTDDSDYGKY</sequence>
<evidence type="ECO:0000256" key="4">
    <source>
        <dbReference type="ARBA" id="ARBA00022692"/>
    </source>
</evidence>
<organism evidence="12 13">
    <name type="scientific">Sporobacter termitidis DSM 10068</name>
    <dbReference type="NCBI Taxonomy" id="1123282"/>
    <lineage>
        <taxon>Bacteria</taxon>
        <taxon>Bacillati</taxon>
        <taxon>Bacillota</taxon>
        <taxon>Clostridia</taxon>
        <taxon>Eubacteriales</taxon>
        <taxon>Oscillospiraceae</taxon>
        <taxon>Sporobacter</taxon>
    </lineage>
</organism>
<keyword evidence="6 9" id="KW-0472">Membrane</keyword>
<dbReference type="SUPFAM" id="SSF103190">
    <property type="entry name" value="Sensory domain-like"/>
    <property type="match status" value="1"/>
</dbReference>
<dbReference type="FunFam" id="1.10.287.950:FF:000001">
    <property type="entry name" value="Methyl-accepting chemotaxis sensory transducer"/>
    <property type="match status" value="1"/>
</dbReference>
<dbReference type="PROSITE" id="PS50111">
    <property type="entry name" value="CHEMOTAXIS_TRANSDUC_2"/>
    <property type="match status" value="1"/>
</dbReference>
<dbReference type="SMART" id="SM00304">
    <property type="entry name" value="HAMP"/>
    <property type="match status" value="1"/>
</dbReference>
<dbReference type="GO" id="GO:0006935">
    <property type="term" value="P:chemotaxis"/>
    <property type="evidence" value="ECO:0007669"/>
    <property type="project" value="UniProtKB-KW"/>
</dbReference>
<gene>
    <name evidence="12" type="ORF">SAMN02745823_00371</name>
</gene>
<reference evidence="12 13" key="1">
    <citation type="submission" date="2016-11" db="EMBL/GenBank/DDBJ databases">
        <authorList>
            <person name="Jaros S."/>
            <person name="Januszkiewicz K."/>
            <person name="Wedrychowicz H."/>
        </authorList>
    </citation>
    <scope>NUCLEOTIDE SEQUENCE [LARGE SCALE GENOMIC DNA]</scope>
    <source>
        <strain evidence="12 13">DSM 10068</strain>
    </source>
</reference>
<keyword evidence="4 9" id="KW-0812">Transmembrane</keyword>
<dbReference type="SMART" id="SM00283">
    <property type="entry name" value="MA"/>
    <property type="match status" value="1"/>
</dbReference>
<dbReference type="GO" id="GO:0004888">
    <property type="term" value="F:transmembrane signaling receptor activity"/>
    <property type="evidence" value="ECO:0007669"/>
    <property type="project" value="InterPro"/>
</dbReference>
<evidence type="ECO:0000259" key="10">
    <source>
        <dbReference type="PROSITE" id="PS50111"/>
    </source>
</evidence>
<dbReference type="CDD" id="cd06225">
    <property type="entry name" value="HAMP"/>
    <property type="match status" value="1"/>
</dbReference>
<evidence type="ECO:0000256" key="1">
    <source>
        <dbReference type="ARBA" id="ARBA00004651"/>
    </source>
</evidence>
<feature type="domain" description="Methyl-accepting transducer" evidence="10">
    <location>
        <begin position="404"/>
        <end position="633"/>
    </location>
</feature>
<dbReference type="Gene3D" id="1.10.287.950">
    <property type="entry name" value="Methyl-accepting chemotaxis protein"/>
    <property type="match status" value="1"/>
</dbReference>
<dbReference type="InterPro" id="IPR004090">
    <property type="entry name" value="Chemotax_Me-accpt_rcpt"/>
</dbReference>
<keyword evidence="5 9" id="KW-1133">Transmembrane helix</keyword>
<dbReference type="Gene3D" id="6.10.340.10">
    <property type="match status" value="1"/>
</dbReference>
<dbReference type="SUPFAM" id="SSF58104">
    <property type="entry name" value="Methyl-accepting chemotaxis protein (MCP) signaling domain"/>
    <property type="match status" value="1"/>
</dbReference>
<comment type="similarity">
    <text evidence="7">Belongs to the methyl-accepting chemotaxis (MCP) protein family.</text>
</comment>
<dbReference type="InterPro" id="IPR029151">
    <property type="entry name" value="Sensor-like_sf"/>
</dbReference>